<dbReference type="EMBL" id="AP012200">
    <property type="protein sequence ID" value="BAK21941.1"/>
    <property type="molecule type" value="Genomic_DNA"/>
</dbReference>
<keyword evidence="3" id="KW-1185">Reference proteome</keyword>
<dbReference type="AlphaFoldDB" id="F3YBR3"/>
<dbReference type="InterPro" id="IPR036166">
    <property type="entry name" value="YxeA-like_sf"/>
</dbReference>
<dbReference type="SUPFAM" id="SSF159121">
    <property type="entry name" value="BC4932-like"/>
    <property type="match status" value="1"/>
</dbReference>
<keyword evidence="1" id="KW-0472">Membrane</keyword>
<sequence length="141" mass="16065">MKEMLKVLGGIIVIGIMTMFATQFFTKNNTDMFSYVADLVNPFVQVENVYGKLPKKPIESWKDAANDKMDYGYNVQTISKSGEKRTVQLTSFGSKLKVDDSLLKISIKGQYVKKYEVIHQENIPKSVLKKLKGNCERKNCE</sequence>
<dbReference type="InterPro" id="IPR006542">
    <property type="entry name" value="DUF1093"/>
</dbReference>
<dbReference type="NCBIfam" id="TIGR01655">
    <property type="entry name" value="yxeA_fam"/>
    <property type="match status" value="1"/>
</dbReference>
<dbReference type="Proteomes" id="UP000008456">
    <property type="component" value="Chromosome"/>
</dbReference>
<dbReference type="HOGENOM" id="CLU_1823067_0_0_9"/>
<dbReference type="RefSeq" id="WP_013774377.1">
    <property type="nucleotide sequence ID" value="NC_015516.1"/>
</dbReference>
<organism evidence="2 3">
    <name type="scientific">Melissococcus plutonius (strain ATCC 35311 / DSM 29964 / CIP 104052 / LMG 20360 / NCIMB 702443)</name>
    <dbReference type="NCBI Taxonomy" id="940190"/>
    <lineage>
        <taxon>Bacteria</taxon>
        <taxon>Bacillati</taxon>
        <taxon>Bacillota</taxon>
        <taxon>Bacilli</taxon>
        <taxon>Lactobacillales</taxon>
        <taxon>Enterococcaceae</taxon>
        <taxon>Melissococcus</taxon>
    </lineage>
</organism>
<keyword evidence="1" id="KW-1133">Transmembrane helix</keyword>
<name>F3YBR3_MELPT</name>
<accession>F3YBR3</accession>
<evidence type="ECO:0000256" key="1">
    <source>
        <dbReference type="SAM" id="Phobius"/>
    </source>
</evidence>
<evidence type="ECO:0000313" key="2">
    <source>
        <dbReference type="EMBL" id="BAK21941.1"/>
    </source>
</evidence>
<reference evidence="2 3" key="1">
    <citation type="journal article" date="2011" name="J. Bacteriol.">
        <title>Complete genome sequence of Melissococcus plutonius ATCC 35311.</title>
        <authorList>
            <person name="Okumura K."/>
            <person name="Arai R."/>
            <person name="Okura M."/>
            <person name="Kirikae T."/>
            <person name="Takamatsu D."/>
            <person name="Osaki M."/>
            <person name="Miyoshi-Akiyama T."/>
        </authorList>
    </citation>
    <scope>NUCLEOTIDE SEQUENCE [LARGE SCALE GENOMIC DNA]</scope>
    <source>
        <strain evidence="3">ATCC 35311 / CIP 104052 / LMG 20360 / NCIMB 702443</strain>
    </source>
</reference>
<gene>
    <name evidence="2" type="ordered locus">MPTP_1512</name>
</gene>
<evidence type="ECO:0008006" key="4">
    <source>
        <dbReference type="Google" id="ProtNLM"/>
    </source>
</evidence>
<keyword evidence="1" id="KW-0812">Transmembrane</keyword>
<dbReference type="KEGG" id="mps:MPTP_1512"/>
<dbReference type="Pfam" id="PF06486">
    <property type="entry name" value="DUF1093"/>
    <property type="match status" value="1"/>
</dbReference>
<dbReference type="PANTHER" id="PTHR36433:SF2">
    <property type="entry name" value="YXEA FAMILY PROTEIN"/>
    <property type="match status" value="1"/>
</dbReference>
<reference key="2">
    <citation type="submission" date="2011-04" db="EMBL/GenBank/DDBJ databases">
        <title>Whole genome sequence of Melissococcus plutonius ATCC 35311.</title>
        <authorList>
            <person name="Okumura K."/>
            <person name="Arai R."/>
            <person name="Osaki M."/>
            <person name="Okura M."/>
            <person name="Kirikae T."/>
            <person name="Takamatsu D."/>
            <person name="Akiyama T."/>
        </authorList>
    </citation>
    <scope>NUCLEOTIDE SEQUENCE</scope>
    <source>
        <strain>ATCC 35311</strain>
    </source>
</reference>
<protein>
    <recommendedName>
        <fullName evidence="4">YxeA family protein</fullName>
    </recommendedName>
</protein>
<evidence type="ECO:0000313" key="3">
    <source>
        <dbReference type="Proteomes" id="UP000008456"/>
    </source>
</evidence>
<proteinExistence type="predicted"/>
<feature type="transmembrane region" description="Helical" evidence="1">
    <location>
        <begin position="7"/>
        <end position="25"/>
    </location>
</feature>
<dbReference type="PANTHER" id="PTHR36433">
    <property type="entry name" value="HYPOTHETICAL CYTOSOLIC PROTEIN"/>
    <property type="match status" value="1"/>
</dbReference>
<dbReference type="OrthoDB" id="2199916at2"/>
<dbReference type="Gene3D" id="2.40.50.480">
    <property type="match status" value="1"/>
</dbReference>